<dbReference type="Pfam" id="PF25954">
    <property type="entry name" value="Beta-barrel_RND_2"/>
    <property type="match status" value="1"/>
</dbReference>
<proteinExistence type="inferred from homology"/>
<dbReference type="InterPro" id="IPR058627">
    <property type="entry name" value="MdtA-like_C"/>
</dbReference>
<feature type="domain" description="CusB-like beta-barrel" evidence="3">
    <location>
        <begin position="27"/>
        <end position="101"/>
    </location>
</feature>
<dbReference type="InterPro" id="IPR058792">
    <property type="entry name" value="Beta-barrel_RND_2"/>
</dbReference>
<dbReference type="FunFam" id="2.40.30.170:FF:000010">
    <property type="entry name" value="Efflux RND transporter periplasmic adaptor subunit"/>
    <property type="match status" value="1"/>
</dbReference>
<dbReference type="GO" id="GO:0060003">
    <property type="term" value="P:copper ion export"/>
    <property type="evidence" value="ECO:0007669"/>
    <property type="project" value="TreeGrafter"/>
</dbReference>
<dbReference type="GO" id="GO:0022857">
    <property type="term" value="F:transmembrane transporter activity"/>
    <property type="evidence" value="ECO:0007669"/>
    <property type="project" value="InterPro"/>
</dbReference>
<evidence type="ECO:0000259" key="3">
    <source>
        <dbReference type="Pfam" id="PF25954"/>
    </source>
</evidence>
<dbReference type="Pfam" id="PF25967">
    <property type="entry name" value="RND-MFP_C"/>
    <property type="match status" value="1"/>
</dbReference>
<dbReference type="GO" id="GO:0046914">
    <property type="term" value="F:transition metal ion binding"/>
    <property type="evidence" value="ECO:0007669"/>
    <property type="project" value="TreeGrafter"/>
</dbReference>
<feature type="domain" description="Multidrug resistance protein MdtA-like C-terminal permuted SH3" evidence="4">
    <location>
        <begin position="109"/>
        <end position="165"/>
    </location>
</feature>
<name>A0A090QUL6_9GAMM</name>
<dbReference type="InterPro" id="IPR042230">
    <property type="entry name" value="CusF_sf"/>
</dbReference>
<comment type="similarity">
    <text evidence="1">Belongs to the membrane fusion protein (MFP) (TC 8.A.1) family.</text>
</comment>
<dbReference type="AlphaFoldDB" id="A0A090QUL6"/>
<dbReference type="Gene3D" id="2.40.30.170">
    <property type="match status" value="1"/>
</dbReference>
<dbReference type="Gene3D" id="2.40.420.20">
    <property type="match status" value="1"/>
</dbReference>
<dbReference type="Gene3D" id="2.40.50.320">
    <property type="entry name" value="Copper binding periplasmic protein CusF"/>
    <property type="match status" value="1"/>
</dbReference>
<evidence type="ECO:0000313" key="6">
    <source>
        <dbReference type="Proteomes" id="UP000029227"/>
    </source>
</evidence>
<dbReference type="STRING" id="754436.JCM19237_604"/>
<dbReference type="GO" id="GO:0030288">
    <property type="term" value="C:outer membrane-bounded periplasmic space"/>
    <property type="evidence" value="ECO:0007669"/>
    <property type="project" value="TreeGrafter"/>
</dbReference>
<dbReference type="InterPro" id="IPR051909">
    <property type="entry name" value="MFP_Cation_Efflux"/>
</dbReference>
<dbReference type="eggNOG" id="COG0845">
    <property type="taxonomic scope" value="Bacteria"/>
</dbReference>
<reference evidence="5 6" key="1">
    <citation type="journal article" date="2014" name="Genome Announc.">
        <title>Draft Genome Sequences of Two Vibrionaceae Species, Vibrio ponticus C121 and Photobacterium aphoticum C119, Isolated as Coral Reef Microbiota.</title>
        <authorList>
            <person name="Al-saari N."/>
            <person name="Meirelles P.M."/>
            <person name="Mino S."/>
            <person name="Suda W."/>
            <person name="Oshima K."/>
            <person name="Hattori M."/>
            <person name="Ohkuma M."/>
            <person name="Thompson F.L."/>
            <person name="Gomez-Gil B."/>
            <person name="Sawabe T."/>
            <person name="Sawabe T."/>
        </authorList>
    </citation>
    <scope>NUCLEOTIDE SEQUENCE [LARGE SCALE GENOMIC DNA]</scope>
    <source>
        <strain evidence="5 6">JCM 19237</strain>
    </source>
</reference>
<comment type="caution">
    <text evidence="5">The sequence shown here is derived from an EMBL/GenBank/DDBJ whole genome shotgun (WGS) entry which is preliminary data.</text>
</comment>
<evidence type="ECO:0000256" key="1">
    <source>
        <dbReference type="ARBA" id="ARBA00009477"/>
    </source>
</evidence>
<dbReference type="SUPFAM" id="SSF111369">
    <property type="entry name" value="HlyD-like secretion proteins"/>
    <property type="match status" value="1"/>
</dbReference>
<dbReference type="PANTHER" id="PTHR30097:SF15">
    <property type="entry name" value="CATION EFFLUX SYSTEM PROTEIN CUSB"/>
    <property type="match status" value="1"/>
</dbReference>
<accession>A0A090QUL6</accession>
<dbReference type="GO" id="GO:0015679">
    <property type="term" value="P:plasma membrane copper ion transport"/>
    <property type="evidence" value="ECO:0007669"/>
    <property type="project" value="TreeGrafter"/>
</dbReference>
<dbReference type="Proteomes" id="UP000029227">
    <property type="component" value="Unassembled WGS sequence"/>
</dbReference>
<dbReference type="InterPro" id="IPR021647">
    <property type="entry name" value="CusF_Ec"/>
</dbReference>
<dbReference type="EMBL" id="BBMN01000007">
    <property type="protein sequence ID" value="GAL05514.1"/>
    <property type="molecule type" value="Genomic_DNA"/>
</dbReference>
<evidence type="ECO:0000313" key="5">
    <source>
        <dbReference type="EMBL" id="GAL05514.1"/>
    </source>
</evidence>
<sequence length="271" mass="30187">MIATLNIRQGAYVSPQQTVISGGPLDNVWIEAEVFEQQAHWIQSGTTAEIRVDALPGQQWLGTVDYIYPILDPATRTLRMRLNVANPDGALKPNMFAKLVLIPRSETPVLVVPEQAVIRTGNMSRVVLALGDGKYRSTRIEIGRSANGMMEVTQGLSPQDRVVTSAQFMLDSESSQTAELDRISQPLMHTPPSNQLIISGLVRNSMPDHKMVTIVHPAIPEWDWPAMTMDFTVSMILIYHSSRRIWPSVSSSPKQRTANTWCLTFNPIIAR</sequence>
<protein>
    <submittedName>
        <fullName evidence="5">Membrane fusion protein CzcB family</fullName>
    </submittedName>
</protein>
<dbReference type="InterPro" id="IPR006143">
    <property type="entry name" value="RND_pump_MFP"/>
</dbReference>
<evidence type="ECO:0000259" key="4">
    <source>
        <dbReference type="Pfam" id="PF25967"/>
    </source>
</evidence>
<dbReference type="PANTHER" id="PTHR30097">
    <property type="entry name" value="CATION EFFLUX SYSTEM PROTEIN CUSB"/>
    <property type="match status" value="1"/>
</dbReference>
<dbReference type="GO" id="GO:0016020">
    <property type="term" value="C:membrane"/>
    <property type="evidence" value="ECO:0007669"/>
    <property type="project" value="InterPro"/>
</dbReference>
<keyword evidence="2" id="KW-0813">Transport</keyword>
<dbReference type="NCBIfam" id="TIGR01730">
    <property type="entry name" value="RND_mfp"/>
    <property type="match status" value="1"/>
</dbReference>
<organism evidence="5 6">
    <name type="scientific">Photobacterium aphoticum</name>
    <dbReference type="NCBI Taxonomy" id="754436"/>
    <lineage>
        <taxon>Bacteria</taxon>
        <taxon>Pseudomonadati</taxon>
        <taxon>Pseudomonadota</taxon>
        <taxon>Gammaproteobacteria</taxon>
        <taxon>Vibrionales</taxon>
        <taxon>Vibrionaceae</taxon>
        <taxon>Photobacterium</taxon>
    </lineage>
</organism>
<gene>
    <name evidence="5" type="ORF">JCM19237_604</name>
</gene>
<evidence type="ECO:0000256" key="2">
    <source>
        <dbReference type="ARBA" id="ARBA00022448"/>
    </source>
</evidence>
<dbReference type="Pfam" id="PF11604">
    <property type="entry name" value="CusF_Ec"/>
    <property type="match status" value="1"/>
</dbReference>